<dbReference type="InterPro" id="IPR040227">
    <property type="entry name" value="Nibrin-rel"/>
</dbReference>
<feature type="region of interest" description="Disordered" evidence="1">
    <location>
        <begin position="475"/>
        <end position="871"/>
    </location>
</feature>
<feature type="compositionally biased region" description="Low complexity" evidence="1">
    <location>
        <begin position="766"/>
        <end position="793"/>
    </location>
</feature>
<dbReference type="Proteomes" id="UP000323386">
    <property type="component" value="Unassembled WGS sequence"/>
</dbReference>
<feature type="compositionally biased region" description="Low complexity" evidence="1">
    <location>
        <begin position="1240"/>
        <end position="1266"/>
    </location>
</feature>
<feature type="compositionally biased region" description="Low complexity" evidence="1">
    <location>
        <begin position="475"/>
        <end position="495"/>
    </location>
</feature>
<keyword evidence="3" id="KW-1185">Reference proteome</keyword>
<feature type="compositionally biased region" description="Basic and acidic residues" evidence="1">
    <location>
        <begin position="399"/>
        <end position="412"/>
    </location>
</feature>
<dbReference type="PANTHER" id="PTHR12162:SF0">
    <property type="entry name" value="NIBRIN"/>
    <property type="match status" value="1"/>
</dbReference>
<proteinExistence type="predicted"/>
<protein>
    <recommendedName>
        <fullName evidence="4">Nibrin second BRCT domain-containing protein</fullName>
    </recommendedName>
</protein>
<evidence type="ECO:0008006" key="4">
    <source>
        <dbReference type="Google" id="ProtNLM"/>
    </source>
</evidence>
<organism evidence="2 3">
    <name type="scientific">Pseudozyma flocculosa</name>
    <dbReference type="NCBI Taxonomy" id="84751"/>
    <lineage>
        <taxon>Eukaryota</taxon>
        <taxon>Fungi</taxon>
        <taxon>Dikarya</taxon>
        <taxon>Basidiomycota</taxon>
        <taxon>Ustilaginomycotina</taxon>
        <taxon>Ustilaginomycetes</taxon>
        <taxon>Ustilaginales</taxon>
        <taxon>Ustilaginaceae</taxon>
        <taxon>Pseudozyma</taxon>
    </lineage>
</organism>
<dbReference type="EMBL" id="OOIP01000032">
    <property type="protein sequence ID" value="SPO41821.1"/>
    <property type="molecule type" value="Genomic_DNA"/>
</dbReference>
<feature type="compositionally biased region" description="Basic residues" evidence="1">
    <location>
        <begin position="1037"/>
        <end position="1051"/>
    </location>
</feature>
<evidence type="ECO:0000313" key="2">
    <source>
        <dbReference type="EMBL" id="SPO41821.1"/>
    </source>
</evidence>
<feature type="compositionally biased region" description="Acidic residues" evidence="1">
    <location>
        <begin position="1177"/>
        <end position="1187"/>
    </location>
</feature>
<feature type="region of interest" description="Disordered" evidence="1">
    <location>
        <begin position="392"/>
        <end position="458"/>
    </location>
</feature>
<feature type="compositionally biased region" description="Polar residues" evidence="1">
    <location>
        <begin position="846"/>
        <end position="856"/>
    </location>
</feature>
<evidence type="ECO:0000313" key="3">
    <source>
        <dbReference type="Proteomes" id="UP000323386"/>
    </source>
</evidence>
<feature type="compositionally biased region" description="Low complexity" evidence="1">
    <location>
        <begin position="570"/>
        <end position="579"/>
    </location>
</feature>
<feature type="region of interest" description="Disordered" evidence="1">
    <location>
        <begin position="1026"/>
        <end position="1281"/>
    </location>
</feature>
<dbReference type="PANTHER" id="PTHR12162">
    <property type="entry name" value="NIBRIN-RELATED"/>
    <property type="match status" value="1"/>
</dbReference>
<feature type="compositionally biased region" description="Acidic residues" evidence="1">
    <location>
        <begin position="1056"/>
        <end position="1067"/>
    </location>
</feature>
<feature type="region of interest" description="Disordered" evidence="1">
    <location>
        <begin position="911"/>
        <end position="955"/>
    </location>
</feature>
<feature type="compositionally biased region" description="Basic and acidic residues" evidence="1">
    <location>
        <begin position="649"/>
        <end position="668"/>
    </location>
</feature>
<dbReference type="GO" id="GO:0030870">
    <property type="term" value="C:Mre11 complex"/>
    <property type="evidence" value="ECO:0007669"/>
    <property type="project" value="InterPro"/>
</dbReference>
<feature type="compositionally biased region" description="Low complexity" evidence="1">
    <location>
        <begin position="1112"/>
        <end position="1144"/>
    </location>
</feature>
<accession>A0A5C3FEC3</accession>
<dbReference type="Gene3D" id="2.60.200.20">
    <property type="match status" value="1"/>
</dbReference>
<evidence type="ECO:0000256" key="1">
    <source>
        <dbReference type="SAM" id="MobiDB-lite"/>
    </source>
</evidence>
<dbReference type="InterPro" id="IPR036420">
    <property type="entry name" value="BRCT_dom_sf"/>
</dbReference>
<dbReference type="Gene3D" id="3.40.50.10190">
    <property type="entry name" value="BRCT domain"/>
    <property type="match status" value="1"/>
</dbReference>
<feature type="compositionally biased region" description="Low complexity" evidence="1">
    <location>
        <begin position="744"/>
        <end position="759"/>
    </location>
</feature>
<reference evidence="2 3" key="1">
    <citation type="submission" date="2018-03" db="EMBL/GenBank/DDBJ databases">
        <authorList>
            <person name="Guldener U."/>
        </authorList>
    </citation>
    <scope>NUCLEOTIDE SEQUENCE [LARGE SCALE GENOMIC DNA]</scope>
    <source>
        <strain evidence="2 3">DAOM196992</strain>
    </source>
</reference>
<gene>
    <name evidence="2" type="ORF">PSFLO_07303</name>
</gene>
<dbReference type="GO" id="GO:0003684">
    <property type="term" value="F:damaged DNA binding"/>
    <property type="evidence" value="ECO:0007669"/>
    <property type="project" value="TreeGrafter"/>
</dbReference>
<dbReference type="OrthoDB" id="552194at2759"/>
<sequence length="1281" mass="135163">MWLLCGRFGEDVRDEHAKLLKYGQNYLIGRKIPADILVDSKFVSRTACRIAVDTLSPHHLTDIDARPQVTLTFEPNKSRPSFVVRTPDDNDPDTTHDIAFPPNQPITLHHGCSFPLTTTISLTLVWKPYAICFSGKHIKATTLEPLAPIAASLGIHLSPPKSKWRKGYTHLCLSQVKPTETVLSALVQAKPIVTLAFLEQLIELGQLPRHHEHSLETVFHEPKPLDRFLPTADAADFLGQPDVEQQLLPSDVRPLMFSGTTVVFFALPADDNELAIYRNILALGGAHVIVHNPLTDSLATKADFVRLLMPYRNRAISYRRNSGTVGTREAPDDGLVVLVNGSHEGEPWHRACAAACANLGVPMPSGFHAVTSAVILADARSTLNIMPSAADVSADDVDSDGHGQDQARDKAGQADGVRGPSVERPQQQKQQQVLPTPSATADGDVTRVEPPPTGAGHVDIADALAAPTPSVPVTAASAAGDAAPPPSSIAAAPTSELAPTPSVQTDDAPATARRPLRRRAQRGNILDELYGEGAGANAEAATSAVNTGEQDRSASIDLVTDAPEPTGSLVAPAAPEAADPTPPVPPTPSRRLGSRLTRRTGTEGAKSRRSEIFDDLLQGAGGSAGAHDDAAARGSASLSPGGIPRSKKYRMELDEEDRRESQSIDDAQRATQEASVAMDEDGFDDEGGVGTLQSAQGGGRTTRRAGGRSRLGTVHENDVAESMEVDGHDSMSRTTSQGARKRPAAGQDVDLVDDAAAAAARKRQRSVSVVEAASREAASGTGAPPTAAHATAANQVIRRSPDAANGRNGVAKGGQPDTEPEFLQALNTQKSRRKKMDEFDDEFNQLKITKPTTSRGRNAAQPAAQRQADKFQVDEDFEAFKKLAEEELRIDVRGNFVQVDFVPLAVRRVRDDGGSGEGSPRPEWQGVPNFKKFKPKSQQQRAPQGGRPPIPRSRQPVAMQLTEAHDYGIGDAYWRKKGSGGTEAQAAAAAAANRITVDGEEMDLIAQPPTGGRVRGTNINLVLSDDSDAEMAPSRAAGRRKVSASTARRRGAAVAADDEEEEDDEIGEAMSDSGPVRANLDLTGLDSDDEGDMSILAPATSRAAARTRRGGATRTTTTAKTRARPATVTAAATAGASSGRSLATMQGTSRESSETIKGGGRAGGVKRRAATTRSDEEAMEEQDEEDSQAPVGGASPRKKRARAKAAAVEDDDDVVVVVDDSSDDGGSGRDGGDGNFAGFGASTSARNRRGAAAAAAAATAAATQRGTQRRGGGRRPGQSAF</sequence>
<feature type="compositionally biased region" description="Acidic residues" evidence="1">
    <location>
        <begin position="678"/>
        <end position="687"/>
    </location>
</feature>
<dbReference type="GO" id="GO:0000724">
    <property type="term" value="P:double-strand break repair via homologous recombination"/>
    <property type="evidence" value="ECO:0007669"/>
    <property type="project" value="TreeGrafter"/>
</dbReference>
<dbReference type="GO" id="GO:0007095">
    <property type="term" value="P:mitotic G2 DNA damage checkpoint signaling"/>
    <property type="evidence" value="ECO:0007669"/>
    <property type="project" value="InterPro"/>
</dbReference>
<name>A0A5C3FEC3_9BASI</name>